<keyword evidence="2" id="KW-1185">Reference proteome</keyword>
<reference evidence="2" key="1">
    <citation type="journal article" date="2023" name="Front. Plant Sci.">
        <title>Chromosomal-level genome assembly of Melastoma candidum provides insights into trichome evolution.</title>
        <authorList>
            <person name="Zhong Y."/>
            <person name="Wu W."/>
            <person name="Sun C."/>
            <person name="Zou P."/>
            <person name="Liu Y."/>
            <person name="Dai S."/>
            <person name="Zhou R."/>
        </authorList>
    </citation>
    <scope>NUCLEOTIDE SEQUENCE [LARGE SCALE GENOMIC DNA]</scope>
</reference>
<proteinExistence type="predicted"/>
<dbReference type="Proteomes" id="UP001057402">
    <property type="component" value="Chromosome 9"/>
</dbReference>
<dbReference type="EMBL" id="CM042888">
    <property type="protein sequence ID" value="KAI4325246.1"/>
    <property type="molecule type" value="Genomic_DNA"/>
</dbReference>
<gene>
    <name evidence="1" type="ORF">MLD38_030660</name>
</gene>
<accession>A0ACB9MQW9</accession>
<sequence length="310" mass="33069">MSTVTNCVEAAVEMASIVETIRNGSIIAVIVEEDGPLGSASKESIVDAADTGITAETIEKDEVMGVLDIENTTNDISGVSIDVAVGRDNPMGYTGEGNIIVAEEARVTNGTTAEESIVIVVEADHTVKIVEDGIVISLEADYAVETPAKEKAVASVGADNSLDTTGNYQFVFHVEENDTIETTDVIEGDHVMEVDNAFVSATPITPTGDNDLTGFELQPNKRRRKKSMVWEHFTVETTGPGHSRACCNLCKKPFTYVTGSKLADTSHLKRHISLGICPVSRQMKQLSPYTPSPKIVASESATDPPNGVIN</sequence>
<protein>
    <submittedName>
        <fullName evidence="1">Uncharacterized protein</fullName>
    </submittedName>
</protein>
<name>A0ACB9MQW9_9MYRT</name>
<evidence type="ECO:0000313" key="1">
    <source>
        <dbReference type="EMBL" id="KAI4325246.1"/>
    </source>
</evidence>
<comment type="caution">
    <text evidence="1">The sequence shown here is derived from an EMBL/GenBank/DDBJ whole genome shotgun (WGS) entry which is preliminary data.</text>
</comment>
<organism evidence="1 2">
    <name type="scientific">Melastoma candidum</name>
    <dbReference type="NCBI Taxonomy" id="119954"/>
    <lineage>
        <taxon>Eukaryota</taxon>
        <taxon>Viridiplantae</taxon>
        <taxon>Streptophyta</taxon>
        <taxon>Embryophyta</taxon>
        <taxon>Tracheophyta</taxon>
        <taxon>Spermatophyta</taxon>
        <taxon>Magnoliopsida</taxon>
        <taxon>eudicotyledons</taxon>
        <taxon>Gunneridae</taxon>
        <taxon>Pentapetalae</taxon>
        <taxon>rosids</taxon>
        <taxon>malvids</taxon>
        <taxon>Myrtales</taxon>
        <taxon>Melastomataceae</taxon>
        <taxon>Melastomatoideae</taxon>
        <taxon>Melastomateae</taxon>
        <taxon>Melastoma</taxon>
    </lineage>
</organism>
<evidence type="ECO:0000313" key="2">
    <source>
        <dbReference type="Proteomes" id="UP001057402"/>
    </source>
</evidence>